<comment type="subcellular location">
    <subcellularLocation>
        <location evidence="1">Cell envelope</location>
    </subcellularLocation>
</comment>
<sequence>MLTGHFEIIARDYAKDSIPSEIRQKLKEDIEEELAQYKALLDSNKISEDFYNLVSIDRSYFYAGAQSSIAFLNYLLEEREQNILNEEQYTGLWADAFQTAPVSEKLMRSPWFFYYVQSYLRFKESTDSDYDLQALSEIGKRGKIHTHNIEMAKKYLSGKILEYYYAAYILYEAINKNYEKELLALFEEFKNEYPSSPYTHFVESEIIPIYSFHEKQKEEMSETVRVMDGFETINSLQEAVGKLNAKKVYVDIWATWCGPCKKEFKYYPELHKLLKKEDITMLYISIDEDERAEKWREMMKYYQLDGYHIRANDSLMKNLRRLRGQDSFGIPWHMLTDGSGNILKKYVLGPSEIEMLKKQLQE</sequence>
<evidence type="ECO:0000259" key="5">
    <source>
        <dbReference type="PROSITE" id="PS51352"/>
    </source>
</evidence>
<evidence type="ECO:0000313" key="6">
    <source>
        <dbReference type="EMBL" id="MFD2834742.1"/>
    </source>
</evidence>
<dbReference type="Pfam" id="PF08534">
    <property type="entry name" value="Redoxin"/>
    <property type="match status" value="1"/>
</dbReference>
<feature type="domain" description="Thioredoxin" evidence="5">
    <location>
        <begin position="201"/>
        <end position="362"/>
    </location>
</feature>
<name>A0ABW5X7Z2_9FLAO</name>
<keyword evidence="2" id="KW-0201">Cytochrome c-type biogenesis</keyword>
<reference evidence="7" key="1">
    <citation type="journal article" date="2019" name="Int. J. Syst. Evol. Microbiol.">
        <title>The Global Catalogue of Microorganisms (GCM) 10K type strain sequencing project: providing services to taxonomists for standard genome sequencing and annotation.</title>
        <authorList>
            <consortium name="The Broad Institute Genomics Platform"/>
            <consortium name="The Broad Institute Genome Sequencing Center for Infectious Disease"/>
            <person name="Wu L."/>
            <person name="Ma J."/>
        </authorList>
    </citation>
    <scope>NUCLEOTIDE SEQUENCE [LARGE SCALE GENOMIC DNA]</scope>
    <source>
        <strain evidence="7">KCTC 52925</strain>
    </source>
</reference>
<dbReference type="PROSITE" id="PS51352">
    <property type="entry name" value="THIOREDOXIN_2"/>
    <property type="match status" value="1"/>
</dbReference>
<dbReference type="InterPro" id="IPR036249">
    <property type="entry name" value="Thioredoxin-like_sf"/>
</dbReference>
<evidence type="ECO:0000256" key="1">
    <source>
        <dbReference type="ARBA" id="ARBA00004196"/>
    </source>
</evidence>
<keyword evidence="3" id="KW-1015">Disulfide bond</keyword>
<evidence type="ECO:0000313" key="7">
    <source>
        <dbReference type="Proteomes" id="UP001597438"/>
    </source>
</evidence>
<dbReference type="PANTHER" id="PTHR42852">
    <property type="entry name" value="THIOL:DISULFIDE INTERCHANGE PROTEIN DSBE"/>
    <property type="match status" value="1"/>
</dbReference>
<proteinExistence type="predicted"/>
<dbReference type="InterPro" id="IPR013740">
    <property type="entry name" value="Redoxin"/>
</dbReference>
<dbReference type="CDD" id="cd02966">
    <property type="entry name" value="TlpA_like_family"/>
    <property type="match status" value="1"/>
</dbReference>
<dbReference type="Gene3D" id="3.40.30.10">
    <property type="entry name" value="Glutaredoxin"/>
    <property type="match status" value="1"/>
</dbReference>
<dbReference type="PANTHER" id="PTHR42852:SF6">
    <property type="entry name" value="THIOL:DISULFIDE INTERCHANGE PROTEIN DSBE"/>
    <property type="match status" value="1"/>
</dbReference>
<dbReference type="InterPro" id="IPR050553">
    <property type="entry name" value="Thioredoxin_ResA/DsbE_sf"/>
</dbReference>
<accession>A0ABW5X7Z2</accession>
<dbReference type="RefSeq" id="WP_378213264.1">
    <property type="nucleotide sequence ID" value="NZ_JBHUOJ010000033.1"/>
</dbReference>
<evidence type="ECO:0000256" key="2">
    <source>
        <dbReference type="ARBA" id="ARBA00022748"/>
    </source>
</evidence>
<evidence type="ECO:0000256" key="3">
    <source>
        <dbReference type="ARBA" id="ARBA00023157"/>
    </source>
</evidence>
<protein>
    <submittedName>
        <fullName evidence="6">Redoxin family protein</fullName>
    </submittedName>
</protein>
<dbReference type="EMBL" id="JBHUOJ010000033">
    <property type="protein sequence ID" value="MFD2834742.1"/>
    <property type="molecule type" value="Genomic_DNA"/>
</dbReference>
<comment type="caution">
    <text evidence="6">The sequence shown here is derived from an EMBL/GenBank/DDBJ whole genome shotgun (WGS) entry which is preliminary data.</text>
</comment>
<gene>
    <name evidence="6" type="ORF">ACFSYS_15730</name>
</gene>
<evidence type="ECO:0000256" key="4">
    <source>
        <dbReference type="ARBA" id="ARBA00023284"/>
    </source>
</evidence>
<dbReference type="InterPro" id="IPR013766">
    <property type="entry name" value="Thioredoxin_domain"/>
</dbReference>
<dbReference type="Proteomes" id="UP001597438">
    <property type="component" value="Unassembled WGS sequence"/>
</dbReference>
<keyword evidence="4" id="KW-0676">Redox-active center</keyword>
<organism evidence="6 7">
    <name type="scientific">Christiangramia antarctica</name>
    <dbReference type="NCBI Taxonomy" id="2058158"/>
    <lineage>
        <taxon>Bacteria</taxon>
        <taxon>Pseudomonadati</taxon>
        <taxon>Bacteroidota</taxon>
        <taxon>Flavobacteriia</taxon>
        <taxon>Flavobacteriales</taxon>
        <taxon>Flavobacteriaceae</taxon>
        <taxon>Christiangramia</taxon>
    </lineage>
</organism>
<keyword evidence="7" id="KW-1185">Reference proteome</keyword>
<dbReference type="SUPFAM" id="SSF52833">
    <property type="entry name" value="Thioredoxin-like"/>
    <property type="match status" value="1"/>
</dbReference>